<reference evidence="5" key="1">
    <citation type="submission" date="2025-08" db="UniProtKB">
        <authorList>
            <consortium name="Ensembl"/>
        </authorList>
    </citation>
    <scope>IDENTIFICATION</scope>
</reference>
<reference evidence="5" key="2">
    <citation type="submission" date="2025-09" db="UniProtKB">
        <authorList>
            <consortium name="Ensembl"/>
        </authorList>
    </citation>
    <scope>IDENTIFICATION</scope>
</reference>
<dbReference type="Proteomes" id="UP000694565">
    <property type="component" value="Unplaced"/>
</dbReference>
<dbReference type="PROSITE" id="PS00092">
    <property type="entry name" value="N6_MTASE"/>
    <property type="match status" value="1"/>
</dbReference>
<dbReference type="Gene3D" id="1.10.8.10">
    <property type="entry name" value="DNA helicase RuvA subunit, C-terminal domain"/>
    <property type="match status" value="1"/>
</dbReference>
<organism evidence="5 6">
    <name type="scientific">Cyclopterus lumpus</name>
    <name type="common">Lumpsucker</name>
    <dbReference type="NCBI Taxonomy" id="8103"/>
    <lineage>
        <taxon>Eukaryota</taxon>
        <taxon>Metazoa</taxon>
        <taxon>Chordata</taxon>
        <taxon>Craniata</taxon>
        <taxon>Vertebrata</taxon>
        <taxon>Euteleostomi</taxon>
        <taxon>Actinopterygii</taxon>
        <taxon>Neopterygii</taxon>
        <taxon>Teleostei</taxon>
        <taxon>Neoteleostei</taxon>
        <taxon>Acanthomorphata</taxon>
        <taxon>Eupercaria</taxon>
        <taxon>Perciformes</taxon>
        <taxon>Cottioidei</taxon>
        <taxon>Cottales</taxon>
        <taxon>Cyclopteridae</taxon>
        <taxon>Cyclopterus</taxon>
    </lineage>
</organism>
<dbReference type="GeneTree" id="ENSGT00390000014125"/>
<dbReference type="Ensembl" id="ENSCLMT00005000236.1">
    <property type="protein sequence ID" value="ENSCLMP00005000223.1"/>
    <property type="gene ID" value="ENSCLMG00005000197.1"/>
</dbReference>
<dbReference type="InterPro" id="IPR004556">
    <property type="entry name" value="HemK-like"/>
</dbReference>
<proteinExistence type="predicted"/>
<keyword evidence="6" id="KW-1185">Reference proteome</keyword>
<dbReference type="InterPro" id="IPR050320">
    <property type="entry name" value="N5-glutamine_MTase"/>
</dbReference>
<dbReference type="PANTHER" id="PTHR18895">
    <property type="entry name" value="HEMK METHYLTRANSFERASE"/>
    <property type="match status" value="1"/>
</dbReference>
<evidence type="ECO:0000313" key="5">
    <source>
        <dbReference type="Ensembl" id="ENSCLMP00005000223.1"/>
    </source>
</evidence>
<dbReference type="GO" id="GO:0003676">
    <property type="term" value="F:nucleic acid binding"/>
    <property type="evidence" value="ECO:0007669"/>
    <property type="project" value="InterPro"/>
</dbReference>
<dbReference type="SUPFAM" id="SSF53335">
    <property type="entry name" value="S-adenosyl-L-methionine-dependent methyltransferases"/>
    <property type="match status" value="1"/>
</dbReference>
<dbReference type="AlphaFoldDB" id="A0A8C2W764"/>
<dbReference type="GO" id="GO:0032259">
    <property type="term" value="P:methylation"/>
    <property type="evidence" value="ECO:0007669"/>
    <property type="project" value="UniProtKB-KW"/>
</dbReference>
<evidence type="ECO:0000256" key="2">
    <source>
        <dbReference type="ARBA" id="ARBA00022679"/>
    </source>
</evidence>
<dbReference type="InterPro" id="IPR040758">
    <property type="entry name" value="PrmC_N"/>
</dbReference>
<evidence type="ECO:0000256" key="3">
    <source>
        <dbReference type="ARBA" id="ARBA00022691"/>
    </source>
</evidence>
<evidence type="ECO:0000256" key="1">
    <source>
        <dbReference type="ARBA" id="ARBA00022603"/>
    </source>
</evidence>
<dbReference type="InterPro" id="IPR002052">
    <property type="entry name" value="DNA_methylase_N6_adenine_CS"/>
</dbReference>
<keyword evidence="2" id="KW-0808">Transferase</keyword>
<accession>A0A8C2W764</accession>
<dbReference type="PANTHER" id="PTHR18895:SF74">
    <property type="entry name" value="MTRF1L RELEASE FACTOR GLUTAMINE METHYLTRANSFERASE"/>
    <property type="match status" value="1"/>
</dbReference>
<dbReference type="GO" id="GO:0102559">
    <property type="term" value="F:peptide chain release factor N(5)-glutamine methyltransferase activity"/>
    <property type="evidence" value="ECO:0007669"/>
    <property type="project" value="UniProtKB-EC"/>
</dbReference>
<protein>
    <submittedName>
        <fullName evidence="5">HemK methyltransferase family member 1</fullName>
    </submittedName>
</protein>
<keyword evidence="3" id="KW-0949">S-adenosyl-L-methionine</keyword>
<dbReference type="GO" id="GO:0005739">
    <property type="term" value="C:mitochondrion"/>
    <property type="evidence" value="ECO:0007669"/>
    <property type="project" value="TreeGrafter"/>
</dbReference>
<dbReference type="Gene3D" id="3.40.50.150">
    <property type="entry name" value="Vaccinia Virus protein VP39"/>
    <property type="match status" value="1"/>
</dbReference>
<evidence type="ECO:0000313" key="6">
    <source>
        <dbReference type="Proteomes" id="UP000694565"/>
    </source>
</evidence>
<dbReference type="InterPro" id="IPR029063">
    <property type="entry name" value="SAM-dependent_MTases_sf"/>
</dbReference>
<feature type="domain" description="Release factor glutamine methyltransferase N-terminal" evidence="4">
    <location>
        <begin position="46"/>
        <end position="117"/>
    </location>
</feature>
<keyword evidence="1" id="KW-0489">Methyltransferase</keyword>
<dbReference type="Pfam" id="PF17827">
    <property type="entry name" value="PrmC_N"/>
    <property type="match status" value="1"/>
</dbReference>
<name>A0A8C2W764_CYCLU</name>
<sequence>MWRLSLSAGYRGFGCRIVGPKGLWGSRVVHTCSAPAIPAGRITALQAVDLWKNHFTERGVMEPDHSSLYIMAYLLGAKTIESLEQEKLSEFLSPEKTEQMWKLCSRRLSRMPVQYVIEEWDFRDLTLKMRPPVFIPRPETEELVELMLNDLEMKPGTGIGADSQHTCLEVGCGSGAISLSLLKSLPQVRFVIVTNRFLATIFFCRLGLQDRLQIHCLDVMKDAETVLSLCRHVSTLVSNPPYLFSEDMTTLEPEIFLFEDHAALDGGKDGLKVIKQILTLAPQILSNHGRVYLEVDPRHPPLIQRWVEVNVEEMRYVETRHDITGRSVLKSLSVFMSSTMASFNQFVII</sequence>
<evidence type="ECO:0000259" key="4">
    <source>
        <dbReference type="Pfam" id="PF17827"/>
    </source>
</evidence>
<dbReference type="NCBIfam" id="TIGR00536">
    <property type="entry name" value="hemK_fam"/>
    <property type="match status" value="1"/>
</dbReference>